<protein>
    <submittedName>
        <fullName evidence="2">SocA family protein</fullName>
    </submittedName>
</protein>
<keyword evidence="3" id="KW-1185">Reference proteome</keyword>
<dbReference type="EMBL" id="WEHW01000026">
    <property type="protein sequence ID" value="KAB7650896.1"/>
    <property type="molecule type" value="Genomic_DNA"/>
</dbReference>
<dbReference type="InterPro" id="IPR025272">
    <property type="entry name" value="SocA_Panacea"/>
</dbReference>
<sequence>MVDVVKAAQIAAYFLWKNFGQMPSWKLMLLMYFAEREFLLQHGERLTGGCMAAMRHGPVLLEIYDFIEFPGRNPGWSIWISGQANGKLSSPKIEDVDPQKPLEVFDDLSRAEVQILEAVFARYERLTHWESGDLMLMKKYAPEWDAPKGSTSPLSLRFILMSHGKNEQEANGIIRHIQEMDLVRDSLRALF</sequence>
<organism evidence="2 3">
    <name type="scientific">Sutterella seckii</name>
    <dbReference type="NCBI Taxonomy" id="1944635"/>
    <lineage>
        <taxon>Bacteria</taxon>
        <taxon>Pseudomonadati</taxon>
        <taxon>Pseudomonadota</taxon>
        <taxon>Betaproteobacteria</taxon>
        <taxon>Burkholderiales</taxon>
        <taxon>Sutterellaceae</taxon>
        <taxon>Sutterella</taxon>
    </lineage>
</organism>
<dbReference type="RefSeq" id="WP_139687463.1">
    <property type="nucleotide sequence ID" value="NZ_WEHW01000026.1"/>
</dbReference>
<accession>A0AAI9WMW8</accession>
<dbReference type="Proteomes" id="UP000469462">
    <property type="component" value="Unassembled WGS sequence"/>
</dbReference>
<name>A0AAI9WMW8_9BURK</name>
<evidence type="ECO:0000259" key="1">
    <source>
        <dbReference type="Pfam" id="PF13274"/>
    </source>
</evidence>
<evidence type="ECO:0000313" key="2">
    <source>
        <dbReference type="EMBL" id="KAB7650896.1"/>
    </source>
</evidence>
<comment type="caution">
    <text evidence="2">The sequence shown here is derived from an EMBL/GenBank/DDBJ whole genome shotgun (WGS) entry which is preliminary data.</text>
</comment>
<gene>
    <name evidence="2" type="ORF">GBM96_07570</name>
</gene>
<dbReference type="Pfam" id="PF13274">
    <property type="entry name" value="SocA_Panacea"/>
    <property type="match status" value="1"/>
</dbReference>
<proteinExistence type="predicted"/>
<evidence type="ECO:0000313" key="3">
    <source>
        <dbReference type="Proteomes" id="UP000469462"/>
    </source>
</evidence>
<dbReference type="AlphaFoldDB" id="A0AAI9WMW8"/>
<reference evidence="2 3" key="1">
    <citation type="submission" date="2019-10" db="EMBL/GenBank/DDBJ databases">
        <title>Genome diversity of Sutterella seckii.</title>
        <authorList>
            <person name="Chaplin A.V."/>
            <person name="Sokolova S.R."/>
            <person name="Mosin K.A."/>
            <person name="Ivanova E.L."/>
            <person name="Kochetkova T.O."/>
            <person name="Goltsov A.Y."/>
            <person name="Trofimov D.Y."/>
            <person name="Efimov B.A."/>
        </authorList>
    </citation>
    <scope>NUCLEOTIDE SEQUENCE [LARGE SCALE GENOMIC DNA]</scope>
    <source>
        <strain evidence="2 3">ASD3426</strain>
    </source>
</reference>
<feature type="domain" description="Antitoxin SocA-like Panacea" evidence="1">
    <location>
        <begin position="29"/>
        <end position="130"/>
    </location>
</feature>